<dbReference type="GO" id="GO:0004713">
    <property type="term" value="F:protein tyrosine kinase activity"/>
    <property type="evidence" value="ECO:0007669"/>
    <property type="project" value="TreeGrafter"/>
</dbReference>
<comment type="caution">
    <text evidence="5">The sequence shown here is derived from an EMBL/GenBank/DDBJ whole genome shotgun (WGS) entry which is preliminary data.</text>
</comment>
<keyword evidence="2" id="KW-0067">ATP-binding</keyword>
<dbReference type="InterPro" id="IPR050445">
    <property type="entry name" value="Bact_polysacc_biosynth/exp"/>
</dbReference>
<evidence type="ECO:0000256" key="1">
    <source>
        <dbReference type="ARBA" id="ARBA00022741"/>
    </source>
</evidence>
<accession>A0A2W4VXF4</accession>
<dbReference type="InterPro" id="IPR005702">
    <property type="entry name" value="Wzc-like_C"/>
</dbReference>
<keyword evidence="3" id="KW-0175">Coiled coil</keyword>
<dbReference type="NCBIfam" id="TIGR01007">
    <property type="entry name" value="eps_fam"/>
    <property type="match status" value="1"/>
</dbReference>
<protein>
    <submittedName>
        <fullName evidence="5">Uncharacterized protein</fullName>
    </submittedName>
</protein>
<dbReference type="Pfam" id="PF09140">
    <property type="entry name" value="MipZ"/>
    <property type="match status" value="1"/>
</dbReference>
<sequence length="766" mass="83781">MPFSSKPAAREVNGNGNGQGHASQSFVPVTAPPSPLIDDGDDFDLNHLVAVLGRRAGIFWGVAALSFGGLTLWHLTRPPVYNGSANLLVEPVTVVNTPGLEAVMELPGARSASGLDYTSQIRVLRGPDVIKPILVNIQRQHPEITYTTLLNDLVISQEGESKVLRISYSDADPEVVTTVMSEVVKGFVAYSVQDRQGELRRGLEFLDEQLQEKWQEVDTIESDLSEFQKRYDLVNVTTTAESVAQRLNQMLSDQEQLRVQLTSLGPLYENLRSQVGFEPSVAIGVANLNESPTYQGLLGDLREIEQTIAAESARFQSDTPMIEVLVDQRQQLLPLLEAEAGRLVGSAVDANTLGYQGSVSRELVQQLVDTANQMQVLETQDQAIAQAVQQLRAEIQRLADLSRSYQQIDRELTVAESSLDRLLTSRQDLRLQMARQTAPWELISPLDESSVTEMTNLPRKLLLSTVVGLLLGGVAALVRDRADTAFHSADELVKATQLPNLALVPNAPALQKQPLLMVPDLTATMADVLTQNQSPDNLYTSFSFAEAFYSLDTNLRMLSSDTPMQVIALTSAVPGEGKSTICAHLAIAAANMGRRVLLIDGDLRKPSQHLIFSQRNHQGLSELITQGLENPTDLVLAIPGNPNLHLLTAGARPPPPGRLLSSRKMQQITEQYRRHYDLIIFDTPPLAGMIDAKLTAAHADGLLLVVRLNQSERSEIQRVLADLGNTAQAPLLGLVINGVPQSRQRGYSYYGYYGRPAVASGIDERG</sequence>
<gene>
    <name evidence="5" type="ORF">DCF17_16550</name>
</gene>
<organism evidence="5 6">
    <name type="scientific">Shackletoniella antarctica</name>
    <dbReference type="NCBI Taxonomy" id="268115"/>
    <lineage>
        <taxon>Bacteria</taxon>
        <taxon>Bacillati</taxon>
        <taxon>Cyanobacteriota</taxon>
        <taxon>Cyanophyceae</taxon>
        <taxon>Oculatellales</taxon>
        <taxon>Oculatellaceae</taxon>
        <taxon>Shackletoniella</taxon>
    </lineage>
</organism>
<name>A0A2W4VXF4_9CYAN</name>
<dbReference type="CDD" id="cd05387">
    <property type="entry name" value="BY-kinase"/>
    <property type="match status" value="1"/>
</dbReference>
<reference evidence="6" key="1">
    <citation type="submission" date="2018-04" db="EMBL/GenBank/DDBJ databases">
        <authorList>
            <person name="Cornet L."/>
        </authorList>
    </citation>
    <scope>NUCLEOTIDE SEQUENCE [LARGE SCALE GENOMIC DNA]</scope>
</reference>
<evidence type="ECO:0000313" key="5">
    <source>
        <dbReference type="EMBL" id="PZO37026.1"/>
    </source>
</evidence>
<dbReference type="InterPro" id="IPR027417">
    <property type="entry name" value="P-loop_NTPase"/>
</dbReference>
<dbReference type="Gene3D" id="3.40.50.300">
    <property type="entry name" value="P-loop containing nucleotide triphosphate hydrolases"/>
    <property type="match status" value="1"/>
</dbReference>
<keyword evidence="1" id="KW-0547">Nucleotide-binding</keyword>
<evidence type="ECO:0000256" key="2">
    <source>
        <dbReference type="ARBA" id="ARBA00022840"/>
    </source>
</evidence>
<feature type="coiled-coil region" evidence="3">
    <location>
        <begin position="384"/>
        <end position="411"/>
    </location>
</feature>
<feature type="region of interest" description="Disordered" evidence="4">
    <location>
        <begin position="1"/>
        <end position="31"/>
    </location>
</feature>
<evidence type="ECO:0000313" key="6">
    <source>
        <dbReference type="Proteomes" id="UP000249081"/>
    </source>
</evidence>
<dbReference type="GO" id="GO:0005886">
    <property type="term" value="C:plasma membrane"/>
    <property type="evidence" value="ECO:0007669"/>
    <property type="project" value="TreeGrafter"/>
</dbReference>
<dbReference type="Proteomes" id="UP000249081">
    <property type="component" value="Unassembled WGS sequence"/>
</dbReference>
<dbReference type="PANTHER" id="PTHR32309:SF13">
    <property type="entry name" value="FERRIC ENTEROBACTIN TRANSPORT PROTEIN FEPE"/>
    <property type="match status" value="1"/>
</dbReference>
<reference evidence="5 6" key="2">
    <citation type="submission" date="2018-06" db="EMBL/GenBank/DDBJ databases">
        <title>Metagenomic assembly of (sub)arctic Cyanobacteria and their associated microbiome from non-axenic cultures.</title>
        <authorList>
            <person name="Baurain D."/>
        </authorList>
    </citation>
    <scope>NUCLEOTIDE SEQUENCE [LARGE SCALE GENOMIC DNA]</scope>
    <source>
        <strain evidence="5">ULC041bin1</strain>
    </source>
</reference>
<dbReference type="GO" id="GO:0005524">
    <property type="term" value="F:ATP binding"/>
    <property type="evidence" value="ECO:0007669"/>
    <property type="project" value="UniProtKB-KW"/>
</dbReference>
<proteinExistence type="predicted"/>
<dbReference type="InterPro" id="IPR015223">
    <property type="entry name" value="MipZ"/>
</dbReference>
<dbReference type="SUPFAM" id="SSF52540">
    <property type="entry name" value="P-loop containing nucleoside triphosphate hydrolases"/>
    <property type="match status" value="1"/>
</dbReference>
<dbReference type="PANTHER" id="PTHR32309">
    <property type="entry name" value="TYROSINE-PROTEIN KINASE"/>
    <property type="match status" value="1"/>
</dbReference>
<evidence type="ECO:0000256" key="3">
    <source>
        <dbReference type="SAM" id="Coils"/>
    </source>
</evidence>
<evidence type="ECO:0000256" key="4">
    <source>
        <dbReference type="SAM" id="MobiDB-lite"/>
    </source>
</evidence>
<dbReference type="AlphaFoldDB" id="A0A2W4VXF4"/>
<dbReference type="EMBL" id="QBMN01000130">
    <property type="protein sequence ID" value="PZO37026.1"/>
    <property type="molecule type" value="Genomic_DNA"/>
</dbReference>